<name>A0A1R4AA27_BABMR</name>
<dbReference type="EMBL" id="FO082872">
    <property type="protein sequence ID" value="SJK85834.1"/>
    <property type="molecule type" value="Genomic_DNA"/>
</dbReference>
<evidence type="ECO:0000313" key="3">
    <source>
        <dbReference type="Proteomes" id="UP000002899"/>
    </source>
</evidence>
<reference evidence="2 3" key="3">
    <citation type="journal article" date="2016" name="Sci. Rep.">
        <title>Genome-wide diversity and gene expression profiling of Babesia microti isolates identify polymorphic genes that mediate host-pathogen interactions.</title>
        <authorList>
            <person name="Silva J.C."/>
            <person name="Cornillot E."/>
            <person name="McCracken C."/>
            <person name="Usmani-Brown S."/>
            <person name="Dwivedi A."/>
            <person name="Ifeonu O.O."/>
            <person name="Crabtree J."/>
            <person name="Gotia H.T."/>
            <person name="Virji A.Z."/>
            <person name="Reynes C."/>
            <person name="Colinge J."/>
            <person name="Kumar V."/>
            <person name="Lawres L."/>
            <person name="Pazzi J.E."/>
            <person name="Pablo J.V."/>
            <person name="Hung C."/>
            <person name="Brancato J."/>
            <person name="Kumari P."/>
            <person name="Orvis J."/>
            <person name="Tretina K."/>
            <person name="Chibucos M."/>
            <person name="Ott S."/>
            <person name="Sadzewicz L."/>
            <person name="Sengamalay N."/>
            <person name="Shetty A.C."/>
            <person name="Su Q."/>
            <person name="Tallon L."/>
            <person name="Fraser C.M."/>
            <person name="Frutos R."/>
            <person name="Molina D.M."/>
            <person name="Krause P.J."/>
            <person name="Ben Mamoun C."/>
        </authorList>
    </citation>
    <scope>NUCLEOTIDE SEQUENCE [LARGE SCALE GENOMIC DNA]</scope>
    <source>
        <strain evidence="2 3">RI</strain>
    </source>
</reference>
<feature type="region of interest" description="Disordered" evidence="1">
    <location>
        <begin position="88"/>
        <end position="123"/>
    </location>
</feature>
<proteinExistence type="predicted"/>
<protein>
    <submittedName>
        <fullName evidence="2">Uncharacterized protein</fullName>
    </submittedName>
</protein>
<organism evidence="2 3">
    <name type="scientific">Babesia microti (strain RI)</name>
    <dbReference type="NCBI Taxonomy" id="1133968"/>
    <lineage>
        <taxon>Eukaryota</taxon>
        <taxon>Sar</taxon>
        <taxon>Alveolata</taxon>
        <taxon>Apicomplexa</taxon>
        <taxon>Aconoidasida</taxon>
        <taxon>Piroplasmida</taxon>
        <taxon>Babesiidae</taxon>
        <taxon>Babesia</taxon>
    </lineage>
</organism>
<dbReference type="VEuPathDB" id="PiroplasmaDB:BMR1_02g00721"/>
<dbReference type="GeneID" id="33043633"/>
<evidence type="ECO:0000313" key="2">
    <source>
        <dbReference type="EMBL" id="SJK85834.1"/>
    </source>
</evidence>
<feature type="compositionally biased region" description="Polar residues" evidence="1">
    <location>
        <begin position="89"/>
        <end position="123"/>
    </location>
</feature>
<evidence type="ECO:0000256" key="1">
    <source>
        <dbReference type="SAM" id="MobiDB-lite"/>
    </source>
</evidence>
<gene>
    <name evidence="2" type="ORF">BMR1_02g00721</name>
</gene>
<sequence>MNIKEFFFKFLSWFSCCTQNLYNITHINSKWKKKKKSGQTARKSSGIKSVPTVYRSNSFLDNRPQFGKVFSTINEEIRREESIYILKQPSRQGSSSNFNLTRHGSLSNLSGLTRYDSSSSVNK</sequence>
<dbReference type="RefSeq" id="XP_021338050.1">
    <property type="nucleotide sequence ID" value="XM_021483088.1"/>
</dbReference>
<keyword evidence="3" id="KW-1185">Reference proteome</keyword>
<accession>A0A1R4AA27</accession>
<dbReference type="AlphaFoldDB" id="A0A1R4AA27"/>
<dbReference type="Proteomes" id="UP000002899">
    <property type="component" value="Chromosome II"/>
</dbReference>
<reference evidence="2 3" key="1">
    <citation type="journal article" date="2012" name="Nucleic Acids Res.">
        <title>Sequencing of the smallest Apicomplexan genome from the human pathogen Babesia microti.</title>
        <authorList>
            <person name="Cornillot E."/>
            <person name="Hadj-Kaddour K."/>
            <person name="Dassouli A."/>
            <person name="Noel B."/>
            <person name="Ranwez V."/>
            <person name="Vacherie B."/>
            <person name="Augagneur Y."/>
            <person name="Bres V."/>
            <person name="Duclos A."/>
            <person name="Randazzo S."/>
            <person name="Carcy B."/>
            <person name="Debierre-Grockiego F."/>
            <person name="Delbecq S."/>
            <person name="Moubri-Menage K."/>
            <person name="Shams-Eldin H."/>
            <person name="Usmani-Brown S."/>
            <person name="Bringaud F."/>
            <person name="Wincker P."/>
            <person name="Vivares C.P."/>
            <person name="Schwarz R.T."/>
            <person name="Schetters T.P."/>
            <person name="Krause P.J."/>
            <person name="Gorenflot A."/>
            <person name="Berry V."/>
            <person name="Barbe V."/>
            <person name="Ben Mamoun C."/>
        </authorList>
    </citation>
    <scope>NUCLEOTIDE SEQUENCE [LARGE SCALE GENOMIC DNA]</scope>
    <source>
        <strain evidence="2 3">RI</strain>
    </source>
</reference>
<reference evidence="2 3" key="2">
    <citation type="journal article" date="2013" name="PLoS ONE">
        <title>Whole genome mapping and re-organization of the nuclear and mitochondrial genomes of Babesia microti isolates.</title>
        <authorList>
            <person name="Cornillot E."/>
            <person name="Dassouli A."/>
            <person name="Garg A."/>
            <person name="Pachikara N."/>
            <person name="Randazzo S."/>
            <person name="Depoix D."/>
            <person name="Carcy B."/>
            <person name="Delbecq S."/>
            <person name="Frutos R."/>
            <person name="Silva J.C."/>
            <person name="Sutton R."/>
            <person name="Krause P.J."/>
            <person name="Mamoun C.B."/>
        </authorList>
    </citation>
    <scope>NUCLEOTIDE SEQUENCE [LARGE SCALE GENOMIC DNA]</scope>
    <source>
        <strain evidence="2 3">RI</strain>
    </source>
</reference>
<dbReference type="KEGG" id="bmic:BMR1_02g00721"/>